<dbReference type="GO" id="GO:0032259">
    <property type="term" value="P:methylation"/>
    <property type="evidence" value="ECO:0007669"/>
    <property type="project" value="UniProtKB-KW"/>
</dbReference>
<dbReference type="InterPro" id="IPR029063">
    <property type="entry name" value="SAM-dependent_MTases_sf"/>
</dbReference>
<feature type="non-terminal residue" evidence="1">
    <location>
        <position position="304"/>
    </location>
</feature>
<dbReference type="Gene3D" id="3.40.50.150">
    <property type="entry name" value="Vaccinia Virus protein VP39"/>
    <property type="match status" value="1"/>
</dbReference>
<organism evidence="1 2">
    <name type="scientific">Mycena albidolilacea</name>
    <dbReference type="NCBI Taxonomy" id="1033008"/>
    <lineage>
        <taxon>Eukaryota</taxon>
        <taxon>Fungi</taxon>
        <taxon>Dikarya</taxon>
        <taxon>Basidiomycota</taxon>
        <taxon>Agaricomycotina</taxon>
        <taxon>Agaricomycetes</taxon>
        <taxon>Agaricomycetidae</taxon>
        <taxon>Agaricales</taxon>
        <taxon>Marasmiineae</taxon>
        <taxon>Mycenaceae</taxon>
        <taxon>Mycena</taxon>
    </lineage>
</organism>
<protein>
    <submittedName>
        <fullName evidence="1">S-adenosyl-L-methionine-dependent methyltransferase</fullName>
    </submittedName>
</protein>
<keyword evidence="1" id="KW-0808">Transferase</keyword>
<evidence type="ECO:0000313" key="1">
    <source>
        <dbReference type="EMBL" id="KAJ7343431.1"/>
    </source>
</evidence>
<dbReference type="PANTHER" id="PTHR43591">
    <property type="entry name" value="METHYLTRANSFERASE"/>
    <property type="match status" value="1"/>
</dbReference>
<dbReference type="Pfam" id="PF13489">
    <property type="entry name" value="Methyltransf_23"/>
    <property type="match status" value="1"/>
</dbReference>
<dbReference type="CDD" id="cd02440">
    <property type="entry name" value="AdoMet_MTases"/>
    <property type="match status" value="1"/>
</dbReference>
<dbReference type="GO" id="GO:0008168">
    <property type="term" value="F:methyltransferase activity"/>
    <property type="evidence" value="ECO:0007669"/>
    <property type="project" value="UniProtKB-KW"/>
</dbReference>
<gene>
    <name evidence="1" type="ORF">DFH08DRAFT_703057</name>
</gene>
<sequence length="304" mass="34616">EFFREIHGRRFNTLNPTYFLPADDEEIKRSSLLHRLIKFIFGGRIYTGPLREVVQFGPYRKALDLGTGSGEWAVELSDEISYVFVTGVDSAPIQFQFEIWDANVPEMPYEDAYFDLIHARAIHTGIRDYPHFLAEVARILRPGGLIILIEPDLTQYVRRPPPASNLEAHGRPEPEFPPGTGPCGWFTLWETYRRCLSLLGVDVTVPGRLRQLLEATGLFESIEDLEVVVPVGFYPQGRRALTMGELQWMAYDLLLPALKPMFLSLGMLESTVDRIIKDATAELYYGNSDFELSSHLHVVNAKRK</sequence>
<keyword evidence="2" id="KW-1185">Reference proteome</keyword>
<dbReference type="EMBL" id="JARIHO010000023">
    <property type="protein sequence ID" value="KAJ7343431.1"/>
    <property type="molecule type" value="Genomic_DNA"/>
</dbReference>
<dbReference type="SUPFAM" id="SSF53335">
    <property type="entry name" value="S-adenosyl-L-methionine-dependent methyltransferases"/>
    <property type="match status" value="1"/>
</dbReference>
<evidence type="ECO:0000313" key="2">
    <source>
        <dbReference type="Proteomes" id="UP001218218"/>
    </source>
</evidence>
<reference evidence="1" key="1">
    <citation type="submission" date="2023-03" db="EMBL/GenBank/DDBJ databases">
        <title>Massive genome expansion in bonnet fungi (Mycena s.s.) driven by repeated elements and novel gene families across ecological guilds.</title>
        <authorList>
            <consortium name="Lawrence Berkeley National Laboratory"/>
            <person name="Harder C.B."/>
            <person name="Miyauchi S."/>
            <person name="Viragh M."/>
            <person name="Kuo A."/>
            <person name="Thoen E."/>
            <person name="Andreopoulos B."/>
            <person name="Lu D."/>
            <person name="Skrede I."/>
            <person name="Drula E."/>
            <person name="Henrissat B."/>
            <person name="Morin E."/>
            <person name="Kohler A."/>
            <person name="Barry K."/>
            <person name="LaButti K."/>
            <person name="Morin E."/>
            <person name="Salamov A."/>
            <person name="Lipzen A."/>
            <person name="Mereny Z."/>
            <person name="Hegedus B."/>
            <person name="Baldrian P."/>
            <person name="Stursova M."/>
            <person name="Weitz H."/>
            <person name="Taylor A."/>
            <person name="Grigoriev I.V."/>
            <person name="Nagy L.G."/>
            <person name="Martin F."/>
            <person name="Kauserud H."/>
        </authorList>
    </citation>
    <scope>NUCLEOTIDE SEQUENCE</scope>
    <source>
        <strain evidence="1">CBHHK002</strain>
    </source>
</reference>
<dbReference type="PANTHER" id="PTHR43591:SF24">
    <property type="entry name" value="2-METHOXY-6-POLYPRENYL-1,4-BENZOQUINOL METHYLASE, MITOCHONDRIAL"/>
    <property type="match status" value="1"/>
</dbReference>
<name>A0AAD7EQ67_9AGAR</name>
<comment type="caution">
    <text evidence="1">The sequence shown here is derived from an EMBL/GenBank/DDBJ whole genome shotgun (WGS) entry which is preliminary data.</text>
</comment>
<dbReference type="AlphaFoldDB" id="A0AAD7EQ67"/>
<dbReference type="Proteomes" id="UP001218218">
    <property type="component" value="Unassembled WGS sequence"/>
</dbReference>
<keyword evidence="1" id="KW-0489">Methyltransferase</keyword>
<proteinExistence type="predicted"/>
<accession>A0AAD7EQ67</accession>